<name>U4TTT1_DENPD</name>
<evidence type="ECO:0000313" key="2">
    <source>
        <dbReference type="EMBL" id="ERL83323.1"/>
    </source>
</evidence>
<proteinExistence type="predicted"/>
<protein>
    <submittedName>
        <fullName evidence="2">Uncharacterized protein</fullName>
    </submittedName>
</protein>
<dbReference type="EMBL" id="KB631549">
    <property type="protein sequence ID" value="ERL84375.1"/>
    <property type="molecule type" value="Genomic_DNA"/>
</dbReference>
<dbReference type="AlphaFoldDB" id="U4TTT1"/>
<gene>
    <name evidence="2" type="ORF">D910_00218</name>
    <name evidence="3" type="ORF">D910_01803</name>
</gene>
<feature type="region of interest" description="Disordered" evidence="1">
    <location>
        <begin position="62"/>
        <end position="88"/>
    </location>
</feature>
<evidence type="ECO:0000256" key="1">
    <source>
        <dbReference type="SAM" id="MobiDB-lite"/>
    </source>
</evidence>
<evidence type="ECO:0000313" key="3">
    <source>
        <dbReference type="EMBL" id="ERL84375.1"/>
    </source>
</evidence>
<evidence type="ECO:0000313" key="4">
    <source>
        <dbReference type="Proteomes" id="UP000030742"/>
    </source>
</evidence>
<dbReference type="EMBL" id="KB629998">
    <property type="protein sequence ID" value="ERL83323.1"/>
    <property type="molecule type" value="Genomic_DNA"/>
</dbReference>
<accession>U4TTT1</accession>
<organism evidence="2 4">
    <name type="scientific">Dendroctonus ponderosae</name>
    <name type="common">Mountain pine beetle</name>
    <dbReference type="NCBI Taxonomy" id="77166"/>
    <lineage>
        <taxon>Eukaryota</taxon>
        <taxon>Metazoa</taxon>
        <taxon>Ecdysozoa</taxon>
        <taxon>Arthropoda</taxon>
        <taxon>Hexapoda</taxon>
        <taxon>Insecta</taxon>
        <taxon>Pterygota</taxon>
        <taxon>Neoptera</taxon>
        <taxon>Endopterygota</taxon>
        <taxon>Coleoptera</taxon>
        <taxon>Polyphaga</taxon>
        <taxon>Cucujiformia</taxon>
        <taxon>Curculionidae</taxon>
        <taxon>Scolytinae</taxon>
        <taxon>Dendroctonus</taxon>
    </lineage>
</organism>
<reference evidence="2 4" key="1">
    <citation type="journal article" date="2013" name="Genome Biol.">
        <title>Draft genome of the mountain pine beetle, Dendroctonus ponderosae Hopkins, a major forest pest.</title>
        <authorList>
            <person name="Keeling C.I."/>
            <person name="Yuen M.M."/>
            <person name="Liao N.Y."/>
            <person name="Docking T.R."/>
            <person name="Chan S.K."/>
            <person name="Taylor G.A."/>
            <person name="Palmquist D.L."/>
            <person name="Jackman S.D."/>
            <person name="Nguyen A."/>
            <person name="Li M."/>
            <person name="Henderson H."/>
            <person name="Janes J.K."/>
            <person name="Zhao Y."/>
            <person name="Pandoh P."/>
            <person name="Moore R."/>
            <person name="Sperling F.A."/>
            <person name="Huber D.P."/>
            <person name="Birol I."/>
            <person name="Jones S.J."/>
            <person name="Bohlmann J."/>
        </authorList>
    </citation>
    <scope>NUCLEOTIDE SEQUENCE</scope>
</reference>
<dbReference type="Proteomes" id="UP000030742">
    <property type="component" value="Unassembled WGS sequence"/>
</dbReference>
<feature type="compositionally biased region" description="Polar residues" evidence="1">
    <location>
        <begin position="62"/>
        <end position="75"/>
    </location>
</feature>
<sequence length="119" mass="13338">MMRRLKPKSSSALHCGFVRNLKEMTQLNWDYPNRFEKINKQAKMGEPERELTSKSAQAEVSNMYGQSTSSQNHSGKAQARTGKARKRFGIPSTKSYTNVLTKTLTLSLTSIESAIVVLV</sequence>